<accession>A0ACB9HRW1</accession>
<name>A0ACB9HRW1_9ASTR</name>
<gene>
    <name evidence="1" type="ORF">L1987_33261</name>
</gene>
<reference evidence="2" key="1">
    <citation type="journal article" date="2022" name="Mol. Ecol. Resour.">
        <title>The genomes of chicory, endive, great burdock and yacon provide insights into Asteraceae palaeo-polyploidization history and plant inulin production.</title>
        <authorList>
            <person name="Fan W."/>
            <person name="Wang S."/>
            <person name="Wang H."/>
            <person name="Wang A."/>
            <person name="Jiang F."/>
            <person name="Liu H."/>
            <person name="Zhao H."/>
            <person name="Xu D."/>
            <person name="Zhang Y."/>
        </authorList>
    </citation>
    <scope>NUCLEOTIDE SEQUENCE [LARGE SCALE GENOMIC DNA]</scope>
    <source>
        <strain evidence="2">cv. Yunnan</strain>
    </source>
</reference>
<sequence>MGLRDMVKGGFERYGGIGYMKDDYGRRRLSIGGCHLVLINPFEPIGGCHLVLDTNRFLLVFVPSICRLGLSNGRSHLVLVPHLLRLASFINDV</sequence>
<evidence type="ECO:0000313" key="1">
    <source>
        <dbReference type="EMBL" id="KAI3797995.1"/>
    </source>
</evidence>
<dbReference type="Proteomes" id="UP001056120">
    <property type="component" value="Linkage Group LG11"/>
</dbReference>
<keyword evidence="2" id="KW-1185">Reference proteome</keyword>
<protein>
    <submittedName>
        <fullName evidence="1">Uncharacterized protein</fullName>
    </submittedName>
</protein>
<organism evidence="1 2">
    <name type="scientific">Smallanthus sonchifolius</name>
    <dbReference type="NCBI Taxonomy" id="185202"/>
    <lineage>
        <taxon>Eukaryota</taxon>
        <taxon>Viridiplantae</taxon>
        <taxon>Streptophyta</taxon>
        <taxon>Embryophyta</taxon>
        <taxon>Tracheophyta</taxon>
        <taxon>Spermatophyta</taxon>
        <taxon>Magnoliopsida</taxon>
        <taxon>eudicotyledons</taxon>
        <taxon>Gunneridae</taxon>
        <taxon>Pentapetalae</taxon>
        <taxon>asterids</taxon>
        <taxon>campanulids</taxon>
        <taxon>Asterales</taxon>
        <taxon>Asteraceae</taxon>
        <taxon>Asteroideae</taxon>
        <taxon>Heliantheae alliance</taxon>
        <taxon>Millerieae</taxon>
        <taxon>Smallanthus</taxon>
    </lineage>
</organism>
<comment type="caution">
    <text evidence="1">The sequence shown here is derived from an EMBL/GenBank/DDBJ whole genome shotgun (WGS) entry which is preliminary data.</text>
</comment>
<evidence type="ECO:0000313" key="2">
    <source>
        <dbReference type="Proteomes" id="UP001056120"/>
    </source>
</evidence>
<dbReference type="EMBL" id="CM042028">
    <property type="protein sequence ID" value="KAI3797995.1"/>
    <property type="molecule type" value="Genomic_DNA"/>
</dbReference>
<reference evidence="1 2" key="2">
    <citation type="journal article" date="2022" name="Mol. Ecol. Resour.">
        <title>The genomes of chicory, endive, great burdock and yacon provide insights into Asteraceae paleo-polyploidization history and plant inulin production.</title>
        <authorList>
            <person name="Fan W."/>
            <person name="Wang S."/>
            <person name="Wang H."/>
            <person name="Wang A."/>
            <person name="Jiang F."/>
            <person name="Liu H."/>
            <person name="Zhao H."/>
            <person name="Xu D."/>
            <person name="Zhang Y."/>
        </authorList>
    </citation>
    <scope>NUCLEOTIDE SEQUENCE [LARGE SCALE GENOMIC DNA]</scope>
    <source>
        <strain evidence="2">cv. Yunnan</strain>
        <tissue evidence="1">Leaves</tissue>
    </source>
</reference>
<proteinExistence type="predicted"/>